<evidence type="ECO:0000313" key="4">
    <source>
        <dbReference type="Proteomes" id="UP000738431"/>
    </source>
</evidence>
<dbReference type="InterPro" id="IPR050194">
    <property type="entry name" value="Glycosyltransferase_grp1"/>
</dbReference>
<dbReference type="Gene3D" id="3.40.50.2000">
    <property type="entry name" value="Glycogen Phosphorylase B"/>
    <property type="match status" value="2"/>
</dbReference>
<evidence type="ECO:0000259" key="1">
    <source>
        <dbReference type="Pfam" id="PF00534"/>
    </source>
</evidence>
<reference evidence="3 4" key="1">
    <citation type="submission" date="2023-12" db="EMBL/GenBank/DDBJ databases">
        <title>Description of an unclassified Opitutus bacterium of Verrucomicrobiota.</title>
        <authorList>
            <person name="Zhang D.-F."/>
        </authorList>
    </citation>
    <scope>NUCLEOTIDE SEQUENCE [LARGE SCALE GENOMIC DNA]</scope>
    <source>
        <strain evidence="3 4">WL0086</strain>
    </source>
</reference>
<protein>
    <submittedName>
        <fullName evidence="3">Glycosyltransferase</fullName>
        <ecNumber evidence="3">2.4.-.-</ecNumber>
    </submittedName>
</protein>
<keyword evidence="3" id="KW-0328">Glycosyltransferase</keyword>
<evidence type="ECO:0000313" key="3">
    <source>
        <dbReference type="EMBL" id="WRQ88471.1"/>
    </source>
</evidence>
<dbReference type="Pfam" id="PF13579">
    <property type="entry name" value="Glyco_trans_4_4"/>
    <property type="match status" value="1"/>
</dbReference>
<proteinExistence type="predicted"/>
<dbReference type="GO" id="GO:0016757">
    <property type="term" value="F:glycosyltransferase activity"/>
    <property type="evidence" value="ECO:0007669"/>
    <property type="project" value="UniProtKB-KW"/>
</dbReference>
<dbReference type="InterPro" id="IPR028098">
    <property type="entry name" value="Glyco_trans_4-like_N"/>
</dbReference>
<gene>
    <name evidence="3" type="ORF">K1X11_003590</name>
</gene>
<sequence length="372" mass="41084">MIHTITSIEARFGGPARSVPSLAAAEQQLGLNLEVCSLGQPHTVTSSPWPSIAPIRVFPRQSPDLVGRSTALKNHLENATSDLIHHHGLWHRTLHYAHQKKRRDGVPLVISPRGMLMPWARRHHGWRKRVAARLLHPGALSGASGWHATSAEEARAIRDAGFRQPICISPNGVTLPTAAEQSAAASHWHRVEPATTTRRVALFYSRFHSKKRVRECIELWHELAPKGWLLLVVGIPEEFSVQQLRDRVQQLNSTDAVKVHDGTNAPPPYAAAELFLLPTQSENFGMVVAEALAHGVPALVTDDLPWAELGSRGAGWSEPWIDPYRAQLQSALALGTPELAEMGERGRLWMNEAFSWTAAAGKLVDFYHSLLP</sequence>
<dbReference type="InterPro" id="IPR001296">
    <property type="entry name" value="Glyco_trans_1"/>
</dbReference>
<name>A0ABZ1CAH2_9BACT</name>
<keyword evidence="4" id="KW-1185">Reference proteome</keyword>
<dbReference type="EMBL" id="CP139781">
    <property type="protein sequence ID" value="WRQ88471.1"/>
    <property type="molecule type" value="Genomic_DNA"/>
</dbReference>
<accession>A0ABZ1CAH2</accession>
<feature type="domain" description="Glycosyltransferase subfamily 4-like N-terminal" evidence="2">
    <location>
        <begin position="13"/>
        <end position="172"/>
    </location>
</feature>
<dbReference type="SUPFAM" id="SSF53756">
    <property type="entry name" value="UDP-Glycosyltransferase/glycogen phosphorylase"/>
    <property type="match status" value="1"/>
</dbReference>
<dbReference type="RefSeq" id="WP_324726080.1">
    <property type="nucleotide sequence ID" value="NZ_CP139781.1"/>
</dbReference>
<evidence type="ECO:0000259" key="2">
    <source>
        <dbReference type="Pfam" id="PF13579"/>
    </source>
</evidence>
<keyword evidence="3" id="KW-0808">Transferase</keyword>
<organism evidence="3 4">
    <name type="scientific">Actomonas aquatica</name>
    <dbReference type="NCBI Taxonomy" id="2866162"/>
    <lineage>
        <taxon>Bacteria</taxon>
        <taxon>Pseudomonadati</taxon>
        <taxon>Verrucomicrobiota</taxon>
        <taxon>Opitutia</taxon>
        <taxon>Opitutales</taxon>
        <taxon>Opitutaceae</taxon>
        <taxon>Actomonas</taxon>
    </lineage>
</organism>
<dbReference type="EC" id="2.4.-.-" evidence="3"/>
<feature type="domain" description="Glycosyl transferase family 1" evidence="1">
    <location>
        <begin position="188"/>
        <end position="309"/>
    </location>
</feature>
<dbReference type="PANTHER" id="PTHR45947">
    <property type="entry name" value="SULFOQUINOVOSYL TRANSFERASE SQD2"/>
    <property type="match status" value="1"/>
</dbReference>
<dbReference type="PANTHER" id="PTHR45947:SF3">
    <property type="entry name" value="SULFOQUINOVOSYL TRANSFERASE SQD2"/>
    <property type="match status" value="1"/>
</dbReference>
<dbReference type="Pfam" id="PF00534">
    <property type="entry name" value="Glycos_transf_1"/>
    <property type="match status" value="1"/>
</dbReference>
<dbReference type="Proteomes" id="UP000738431">
    <property type="component" value="Chromosome"/>
</dbReference>